<organism evidence="1 2">
    <name type="scientific">Endobacterium cereale</name>
    <dbReference type="NCBI Taxonomy" id="2663029"/>
    <lineage>
        <taxon>Bacteria</taxon>
        <taxon>Pseudomonadati</taxon>
        <taxon>Pseudomonadota</taxon>
        <taxon>Alphaproteobacteria</taxon>
        <taxon>Hyphomicrobiales</taxon>
        <taxon>Rhizobiaceae</taxon>
        <taxon>Endobacterium</taxon>
    </lineage>
</organism>
<sequence>MSYLDNIYGFRVTDDVGYPYVRDRADAVKDFTAWILNQSSDLVAKPMLDNNLHVLVNRYEVVLCKGEYESNYIDVVLPIAPGASLRDVATSFECEPLVLVLMALIEINDRTGRSIGVEKLIDDTTTMIATNVAEKTLERLVTSAATMKKVRPFAANDNAD</sequence>
<dbReference type="Proteomes" id="UP000435138">
    <property type="component" value="Unassembled WGS sequence"/>
</dbReference>
<accession>A0A6A8A877</accession>
<dbReference type="EMBL" id="WIXI01000039">
    <property type="protein sequence ID" value="MQY46098.1"/>
    <property type="molecule type" value="Genomic_DNA"/>
</dbReference>
<name>A0A6A8A877_9HYPH</name>
<gene>
    <name evidence="1" type="ORF">GAO09_08520</name>
</gene>
<evidence type="ECO:0000313" key="2">
    <source>
        <dbReference type="Proteomes" id="UP000435138"/>
    </source>
</evidence>
<dbReference type="RefSeq" id="WP_153353603.1">
    <property type="nucleotide sequence ID" value="NZ_JAYKOO010000012.1"/>
</dbReference>
<proteinExistence type="predicted"/>
<evidence type="ECO:0000313" key="1">
    <source>
        <dbReference type="EMBL" id="MQY46098.1"/>
    </source>
</evidence>
<dbReference type="AlphaFoldDB" id="A0A6A8A877"/>
<protein>
    <submittedName>
        <fullName evidence="1">Uncharacterized protein</fullName>
    </submittedName>
</protein>
<comment type="caution">
    <text evidence="1">The sequence shown here is derived from an EMBL/GenBank/DDBJ whole genome shotgun (WGS) entry which is preliminary data.</text>
</comment>
<keyword evidence="2" id="KW-1185">Reference proteome</keyword>
<reference evidence="1 2" key="1">
    <citation type="submission" date="2019-11" db="EMBL/GenBank/DDBJ databases">
        <title>Genome analysis of Rhizobacterium cereale a novel genus and species isolated from maize roots in North Spain.</title>
        <authorList>
            <person name="Menendez E."/>
            <person name="Flores-Felix J.D."/>
            <person name="Ramirez-Bahena M.-H."/>
            <person name="Igual J.M."/>
            <person name="Garcia-Fraile P."/>
            <person name="Peix A."/>
            <person name="Velazquez E."/>
        </authorList>
    </citation>
    <scope>NUCLEOTIDE SEQUENCE [LARGE SCALE GENOMIC DNA]</scope>
    <source>
        <strain evidence="1 2">RZME27</strain>
    </source>
</reference>